<keyword evidence="2" id="KW-0378">Hydrolase</keyword>
<dbReference type="GO" id="GO:0016788">
    <property type="term" value="F:hydrolase activity, acting on ester bonds"/>
    <property type="evidence" value="ECO:0007669"/>
    <property type="project" value="InterPro"/>
</dbReference>
<dbReference type="InterPro" id="IPR003615">
    <property type="entry name" value="HNH_nuc"/>
</dbReference>
<dbReference type="Pfam" id="PF07463">
    <property type="entry name" value="NUMOD4"/>
    <property type="match status" value="1"/>
</dbReference>
<dbReference type="GO" id="GO:0004519">
    <property type="term" value="F:endonuclease activity"/>
    <property type="evidence" value="ECO:0007669"/>
    <property type="project" value="UniProtKB-KW"/>
</dbReference>
<accession>A0AAU8B9U1</accession>
<dbReference type="InterPro" id="IPR044925">
    <property type="entry name" value="His-Me_finger_sf"/>
</dbReference>
<name>A0AAU8B9U1_9CAUD</name>
<evidence type="ECO:0000259" key="1">
    <source>
        <dbReference type="SMART" id="SM00507"/>
    </source>
</evidence>
<dbReference type="Pfam" id="PF13392">
    <property type="entry name" value="HNH_3"/>
    <property type="match status" value="1"/>
</dbReference>
<proteinExistence type="predicted"/>
<keyword evidence="2" id="KW-0540">Nuclease</keyword>
<evidence type="ECO:0000313" key="2">
    <source>
        <dbReference type="EMBL" id="XCD08250.1"/>
    </source>
</evidence>
<reference evidence="2" key="1">
    <citation type="submission" date="2024-03" db="EMBL/GenBank/DDBJ databases">
        <title>Diverse circular DNA viruses in blood, oral, and fecal samples of captive lemurs.</title>
        <authorList>
            <person name="Paietta E.N."/>
            <person name="Kraberger S."/>
            <person name="Lund M.C."/>
            <person name="Custer J.M."/>
            <person name="Vargas K.M."/>
            <person name="Ehmke E.E."/>
            <person name="Yoder A.D."/>
            <person name="Varsani A."/>
        </authorList>
    </citation>
    <scope>NUCLEOTIDE SEQUENCE</scope>
    <source>
        <strain evidence="2">Duke_30FF_63</strain>
    </source>
</reference>
<keyword evidence="2" id="KW-0255">Endonuclease</keyword>
<sequence>MDIKTNRQSAAKHDLVFKPFPVELNGYENNYKVSNDGRIWSNYLNGFLKPYFSKGGYLRIKINYGDRNKKFMAHRLVAMAFIKNENPEIYTQVDHINNDRTDNRVENLRWVSAKQNSQHSLDDGFRQYYNYTFINAETNEKLIFRNAAKACKYFNAKYQLNTINKYANTGLVVSSGKFAGYIIEKEQIMKVQRPSTAVE</sequence>
<dbReference type="EMBL" id="PP511876">
    <property type="protein sequence ID" value="XCD08250.1"/>
    <property type="molecule type" value="Genomic_DNA"/>
</dbReference>
<dbReference type="SMART" id="SM00507">
    <property type="entry name" value="HNHc"/>
    <property type="match status" value="1"/>
</dbReference>
<feature type="domain" description="HNH nuclease" evidence="1">
    <location>
        <begin position="67"/>
        <end position="117"/>
    </location>
</feature>
<protein>
    <submittedName>
        <fullName evidence="2">Endonuclease</fullName>
    </submittedName>
</protein>
<dbReference type="Gene3D" id="3.90.75.20">
    <property type="match status" value="1"/>
</dbReference>
<dbReference type="SUPFAM" id="SSF54060">
    <property type="entry name" value="His-Me finger endonucleases"/>
    <property type="match status" value="1"/>
</dbReference>
<dbReference type="InterPro" id="IPR010902">
    <property type="entry name" value="NUMOD4"/>
</dbReference>
<organism evidence="2">
    <name type="scientific">Dulem virus 42</name>
    <dbReference type="NCBI Taxonomy" id="3145760"/>
    <lineage>
        <taxon>Viruses</taxon>
        <taxon>Duplodnaviria</taxon>
        <taxon>Heunggongvirae</taxon>
        <taxon>Uroviricota</taxon>
        <taxon>Caudoviricetes</taxon>
    </lineage>
</organism>